<dbReference type="AlphaFoldDB" id="A0A5P8E5D1"/>
<dbReference type="CDD" id="cd03394">
    <property type="entry name" value="PAP2_like_5"/>
    <property type="match status" value="1"/>
</dbReference>
<protein>
    <submittedName>
        <fullName evidence="3">Phosphatase PAP2 family protein</fullName>
    </submittedName>
</protein>
<dbReference type="InterPro" id="IPR000326">
    <property type="entry name" value="PAP2/HPO"/>
</dbReference>
<organism evidence="3 4">
    <name type="scientific">Pseudoprevotella muciniphila</name>
    <dbReference type="NCBI Taxonomy" id="2133944"/>
    <lineage>
        <taxon>Bacteria</taxon>
        <taxon>Pseudomonadati</taxon>
        <taxon>Bacteroidota</taxon>
        <taxon>Bacteroidia</taxon>
        <taxon>Bacteroidales</taxon>
        <taxon>Prevotellaceae</taxon>
        <taxon>Pseudoprevotella</taxon>
    </lineage>
</organism>
<dbReference type="EMBL" id="CP033459">
    <property type="protein sequence ID" value="QFQ12249.1"/>
    <property type="molecule type" value="Genomic_DNA"/>
</dbReference>
<dbReference type="Gene3D" id="1.20.144.10">
    <property type="entry name" value="Phosphatidic acid phosphatase type 2/haloperoxidase"/>
    <property type="match status" value="1"/>
</dbReference>
<dbReference type="Pfam" id="PF01569">
    <property type="entry name" value="PAP2"/>
    <property type="match status" value="1"/>
</dbReference>
<evidence type="ECO:0000256" key="1">
    <source>
        <dbReference type="SAM" id="SignalP"/>
    </source>
</evidence>
<dbReference type="Proteomes" id="UP000249375">
    <property type="component" value="Chromosome"/>
</dbReference>
<gene>
    <name evidence="3" type="ORF">C7Y71_004000</name>
</gene>
<dbReference type="InterPro" id="IPR036938">
    <property type="entry name" value="PAP2/HPO_sf"/>
</dbReference>
<keyword evidence="4" id="KW-1185">Reference proteome</keyword>
<dbReference type="KEGG" id="alq:C7Y71_004000"/>
<dbReference type="OrthoDB" id="9773582at2"/>
<name>A0A5P8E5D1_9BACT</name>
<evidence type="ECO:0000313" key="4">
    <source>
        <dbReference type="Proteomes" id="UP000249375"/>
    </source>
</evidence>
<keyword evidence="1" id="KW-0732">Signal</keyword>
<feature type="signal peptide" evidence="1">
    <location>
        <begin position="1"/>
        <end position="21"/>
    </location>
</feature>
<feature type="chain" id="PRO_5024370733" evidence="1">
    <location>
        <begin position="22"/>
        <end position="243"/>
    </location>
</feature>
<feature type="domain" description="Phosphatidic acid phosphatase type 2/haloperoxidase" evidence="2">
    <location>
        <begin position="105"/>
        <end position="202"/>
    </location>
</feature>
<reference evidence="3 4" key="1">
    <citation type="submission" date="2018-11" db="EMBL/GenBank/DDBJ databases">
        <authorList>
            <person name="Na S.W."/>
            <person name="Baik M."/>
        </authorList>
    </citation>
    <scope>NUCLEOTIDE SEQUENCE [LARGE SCALE GENOMIC DNA]</scope>
    <source>
        <strain evidence="3 4">E39</strain>
    </source>
</reference>
<sequence>MRNAALALTVCLLLPAAHLFAQQDSTRAAAPSAEHFSAKQAVVPALLITAGMAGINGEWMPEINEWGSHWAFSADDYLRFVPAAGFLGLEYLGAKAKHPLRERLAAGVTAFAVMSVATYGLKGIVSEQRPDGENHSSFPSGHTSFAFLGAELVRSEYGGAYGWAAYGIATGTALLRMANNKHWVNDVLASAGIGILSAKVGMWLLPWERRLLGWNKNKQGNVAVVPFYEPTTKGFGGALAITL</sequence>
<evidence type="ECO:0000259" key="2">
    <source>
        <dbReference type="SMART" id="SM00014"/>
    </source>
</evidence>
<evidence type="ECO:0000313" key="3">
    <source>
        <dbReference type="EMBL" id="QFQ12249.1"/>
    </source>
</evidence>
<accession>A0A5P8E5D1</accession>
<dbReference type="SUPFAM" id="SSF48317">
    <property type="entry name" value="Acid phosphatase/Vanadium-dependent haloperoxidase"/>
    <property type="match status" value="1"/>
</dbReference>
<dbReference type="RefSeq" id="WP_111898429.1">
    <property type="nucleotide sequence ID" value="NZ_CP033459.1"/>
</dbReference>
<dbReference type="SMART" id="SM00014">
    <property type="entry name" value="acidPPc"/>
    <property type="match status" value="1"/>
</dbReference>
<proteinExistence type="predicted"/>